<dbReference type="GO" id="GO:0046872">
    <property type="term" value="F:metal ion binding"/>
    <property type="evidence" value="ECO:0007669"/>
    <property type="project" value="InterPro"/>
</dbReference>
<dbReference type="InterPro" id="IPR044731">
    <property type="entry name" value="BDH-like"/>
</dbReference>
<dbReference type="RefSeq" id="WP_343333260.1">
    <property type="nucleotide sequence ID" value="NZ_JAPOHD010000024.1"/>
</dbReference>
<dbReference type="InterPro" id="IPR001670">
    <property type="entry name" value="ADH_Fe/GldA"/>
</dbReference>
<dbReference type="Pfam" id="PF00465">
    <property type="entry name" value="Fe-ADH"/>
    <property type="match status" value="1"/>
</dbReference>
<protein>
    <submittedName>
        <fullName evidence="5">Iron-containing alcohol dehydrogenase</fullName>
    </submittedName>
</protein>
<evidence type="ECO:0000256" key="2">
    <source>
        <dbReference type="ARBA" id="ARBA00023002"/>
    </source>
</evidence>
<evidence type="ECO:0000256" key="1">
    <source>
        <dbReference type="ARBA" id="ARBA00007358"/>
    </source>
</evidence>
<keyword evidence="6" id="KW-1185">Reference proteome</keyword>
<dbReference type="GO" id="GO:0005829">
    <property type="term" value="C:cytosol"/>
    <property type="evidence" value="ECO:0007669"/>
    <property type="project" value="TreeGrafter"/>
</dbReference>
<dbReference type="PANTHER" id="PTHR43633">
    <property type="entry name" value="ALCOHOL DEHYDROGENASE YQHD"/>
    <property type="match status" value="1"/>
</dbReference>
<dbReference type="InterPro" id="IPR056798">
    <property type="entry name" value="ADH_Fe_C"/>
</dbReference>
<dbReference type="FunFam" id="3.40.50.1970:FF:000003">
    <property type="entry name" value="Alcohol dehydrogenase, iron-containing"/>
    <property type="match status" value="1"/>
</dbReference>
<reference evidence="5" key="1">
    <citation type="submission" date="2022-11" db="EMBL/GenBank/DDBJ databases">
        <title>Marilongibacter aestuarii gen. nov., sp. nov., isolated from tidal flat sediment.</title>
        <authorList>
            <person name="Jiayan W."/>
        </authorList>
    </citation>
    <scope>NUCLEOTIDE SEQUENCE</scope>
    <source>
        <strain evidence="5">Z1-6</strain>
    </source>
</reference>
<accession>A0A9X3J6G2</accession>
<dbReference type="GO" id="GO:1990362">
    <property type="term" value="F:butanol dehydrogenase (NAD+) activity"/>
    <property type="evidence" value="ECO:0007669"/>
    <property type="project" value="InterPro"/>
</dbReference>
<dbReference type="SUPFAM" id="SSF56796">
    <property type="entry name" value="Dehydroquinate synthase-like"/>
    <property type="match status" value="1"/>
</dbReference>
<name>A0A9X3J6G2_9BACT</name>
<dbReference type="EMBL" id="JAPOHD010000024">
    <property type="protein sequence ID" value="MCY1720927.1"/>
    <property type="molecule type" value="Genomic_DNA"/>
</dbReference>
<dbReference type="Pfam" id="PF25137">
    <property type="entry name" value="ADH_Fe_C"/>
    <property type="match status" value="1"/>
</dbReference>
<keyword evidence="2" id="KW-0560">Oxidoreductase</keyword>
<dbReference type="Gene3D" id="3.40.50.1970">
    <property type="match status" value="1"/>
</dbReference>
<comment type="similarity">
    <text evidence="1">Belongs to the iron-containing alcohol dehydrogenase family.</text>
</comment>
<gene>
    <name evidence="5" type="ORF">OU798_11280</name>
</gene>
<feature type="domain" description="Fe-containing alcohol dehydrogenase-like C-terminal" evidence="4">
    <location>
        <begin position="192"/>
        <end position="393"/>
    </location>
</feature>
<feature type="domain" description="Alcohol dehydrogenase iron-type/glycerol dehydrogenase GldA" evidence="3">
    <location>
        <begin position="9"/>
        <end position="179"/>
    </location>
</feature>
<dbReference type="Gene3D" id="1.20.1090.10">
    <property type="entry name" value="Dehydroquinate synthase-like - alpha domain"/>
    <property type="match status" value="1"/>
</dbReference>
<dbReference type="PANTHER" id="PTHR43633:SF1">
    <property type="entry name" value="ALCOHOL DEHYDROGENASE YQHD"/>
    <property type="match status" value="1"/>
</dbReference>
<dbReference type="Proteomes" id="UP001145087">
    <property type="component" value="Unassembled WGS sequence"/>
</dbReference>
<dbReference type="AlphaFoldDB" id="A0A9X3J6G2"/>
<proteinExistence type="inferred from homology"/>
<dbReference type="GO" id="GO:1990002">
    <property type="term" value="F:methylglyoxal reductase (NADPH) (acetol producing) activity"/>
    <property type="evidence" value="ECO:0007669"/>
    <property type="project" value="TreeGrafter"/>
</dbReference>
<sequence>MENFSFYVPTSVSFGKGQIENLAPSIKQFGGNKVMLAYGGGSIKANGIYDEVVNELKKANIEYVDCDGIRPNPPVADVRKGIAIYRENACDFILAVGGGSTIDAAKAMAAGVCYDGDVMDLMADGKGEITAAAPLASVLTMAGTGSELDMGGVITGEVNHKKHTIMHPLLYPKFSILDPSYTFSVPEKHSMAGCFDALDHLIECYFVAGSESTDVQNMMNEGLMKSIVKNAPRVLANPEDYDARANIMWASSMALASFQFAVGKKGSNFPMHAMGHELSSLYDMTHGITLALVTPAYLELTLGKVPEYTWLFANFARNVFGVLEDDDFVAAKLGIRKVKEFTLKLNMPKNLKEAGVEEDKLEYLAEKATEWGNIGALCKIEKEEALEIYKRAYA</sequence>
<evidence type="ECO:0000313" key="5">
    <source>
        <dbReference type="EMBL" id="MCY1720927.1"/>
    </source>
</evidence>
<organism evidence="5 6">
    <name type="scientific">Draconibacterium aestuarii</name>
    <dbReference type="NCBI Taxonomy" id="2998507"/>
    <lineage>
        <taxon>Bacteria</taxon>
        <taxon>Pseudomonadati</taxon>
        <taxon>Bacteroidota</taxon>
        <taxon>Bacteroidia</taxon>
        <taxon>Marinilabiliales</taxon>
        <taxon>Prolixibacteraceae</taxon>
        <taxon>Draconibacterium</taxon>
    </lineage>
</organism>
<dbReference type="CDD" id="cd08187">
    <property type="entry name" value="BDH"/>
    <property type="match status" value="1"/>
</dbReference>
<evidence type="ECO:0000313" key="6">
    <source>
        <dbReference type="Proteomes" id="UP001145087"/>
    </source>
</evidence>
<evidence type="ECO:0000259" key="3">
    <source>
        <dbReference type="Pfam" id="PF00465"/>
    </source>
</evidence>
<comment type="caution">
    <text evidence="5">The sequence shown here is derived from an EMBL/GenBank/DDBJ whole genome shotgun (WGS) entry which is preliminary data.</text>
</comment>
<evidence type="ECO:0000259" key="4">
    <source>
        <dbReference type="Pfam" id="PF25137"/>
    </source>
</evidence>
<dbReference type="GO" id="GO:0008106">
    <property type="term" value="F:alcohol dehydrogenase (NADP+) activity"/>
    <property type="evidence" value="ECO:0007669"/>
    <property type="project" value="TreeGrafter"/>
</dbReference>